<keyword evidence="4 6" id="KW-1133">Transmembrane helix</keyword>
<evidence type="ECO:0000256" key="4">
    <source>
        <dbReference type="ARBA" id="ARBA00022989"/>
    </source>
</evidence>
<comment type="similarity">
    <text evidence="2 6">Belongs to the GDT1 family.</text>
</comment>
<feature type="transmembrane region" description="Helical" evidence="6">
    <location>
        <begin position="63"/>
        <end position="85"/>
    </location>
</feature>
<dbReference type="GO" id="GO:0016020">
    <property type="term" value="C:membrane"/>
    <property type="evidence" value="ECO:0007669"/>
    <property type="project" value="UniProtKB-SubCell"/>
</dbReference>
<dbReference type="PANTHER" id="PTHR12608:SF1">
    <property type="entry name" value="TRANSMEMBRANE PROTEIN 165"/>
    <property type="match status" value="1"/>
</dbReference>
<keyword evidence="3 6" id="KW-0812">Transmembrane</keyword>
<dbReference type="AlphaFoldDB" id="V5II96"/>
<dbReference type="GO" id="GO:0005794">
    <property type="term" value="C:Golgi apparatus"/>
    <property type="evidence" value="ECO:0007669"/>
    <property type="project" value="TreeGrafter"/>
</dbReference>
<sequence length="199" mass="21094">LSSVIVIVFSELGDKTFFIAALMAMQHAKSSVIVGAFSANVVMTVLSAMVGSMASVLQKSHTHYLSVFLLLLFGARMIAEGYTMNEADEKSIIKDAETETTQSSSYLVKLAGNSGLAQTFFLIFVGEWGDRSQITTIAMAANEGIARVLLGAILGHGLCVCVAVYGGQLVAHKLSIRSVTFLGGFVFLLFAISSVLMGP</sequence>
<feature type="transmembrane region" description="Helical" evidence="6">
    <location>
        <begin position="145"/>
        <end position="167"/>
    </location>
</feature>
<dbReference type="InterPro" id="IPR049555">
    <property type="entry name" value="GDT1-like_CS"/>
</dbReference>
<dbReference type="GO" id="GO:0032468">
    <property type="term" value="P:Golgi calcium ion homeostasis"/>
    <property type="evidence" value="ECO:0007669"/>
    <property type="project" value="TreeGrafter"/>
</dbReference>
<name>V5II96_IXORI</name>
<feature type="transmembrane region" description="Helical" evidence="6">
    <location>
        <begin position="106"/>
        <end position="125"/>
    </location>
</feature>
<dbReference type="EMBL" id="GANP01003572">
    <property type="protein sequence ID" value="JAB80896.1"/>
    <property type="molecule type" value="mRNA"/>
</dbReference>
<dbReference type="PROSITE" id="PS01214">
    <property type="entry name" value="UPF0016"/>
    <property type="match status" value="1"/>
</dbReference>
<evidence type="ECO:0000256" key="1">
    <source>
        <dbReference type="ARBA" id="ARBA00004141"/>
    </source>
</evidence>
<feature type="transmembrane region" description="Helical" evidence="6">
    <location>
        <begin position="179"/>
        <end position="197"/>
    </location>
</feature>
<organism evidence="7">
    <name type="scientific">Ixodes ricinus</name>
    <name type="common">Common tick</name>
    <name type="synonym">Acarus ricinus</name>
    <dbReference type="NCBI Taxonomy" id="34613"/>
    <lineage>
        <taxon>Eukaryota</taxon>
        <taxon>Metazoa</taxon>
        <taxon>Ecdysozoa</taxon>
        <taxon>Arthropoda</taxon>
        <taxon>Chelicerata</taxon>
        <taxon>Arachnida</taxon>
        <taxon>Acari</taxon>
        <taxon>Parasitiformes</taxon>
        <taxon>Ixodida</taxon>
        <taxon>Ixodoidea</taxon>
        <taxon>Ixodidae</taxon>
        <taxon>Ixodinae</taxon>
        <taxon>Ixodes</taxon>
    </lineage>
</organism>
<reference evidence="7" key="1">
    <citation type="journal article" date="2015" name="Sci. Rep.">
        <title>Tissue- and time-dependent transcription in Ixodes ricinus salivary glands and midguts when blood feeding on the vertebrate host.</title>
        <authorList>
            <person name="Kotsyfakis M."/>
            <person name="Schwarz A."/>
            <person name="Erhart J."/>
            <person name="Ribeiro J.M."/>
        </authorList>
    </citation>
    <scope>NUCLEOTIDE SEQUENCE</scope>
    <source>
        <tissue evidence="7">Salivary gland and midgut</tissue>
    </source>
</reference>
<dbReference type="GO" id="GO:0032472">
    <property type="term" value="P:Golgi calcium ion transport"/>
    <property type="evidence" value="ECO:0007669"/>
    <property type="project" value="TreeGrafter"/>
</dbReference>
<dbReference type="GO" id="GO:0015085">
    <property type="term" value="F:calcium ion transmembrane transporter activity"/>
    <property type="evidence" value="ECO:0007669"/>
    <property type="project" value="TreeGrafter"/>
</dbReference>
<dbReference type="PANTHER" id="PTHR12608">
    <property type="entry name" value="TRANSMEMBRANE PROTEIN HTP-1 RELATED"/>
    <property type="match status" value="1"/>
</dbReference>
<dbReference type="GO" id="GO:0005384">
    <property type="term" value="F:manganese ion transmembrane transporter activity"/>
    <property type="evidence" value="ECO:0007669"/>
    <property type="project" value="TreeGrafter"/>
</dbReference>
<dbReference type="InterPro" id="IPR001727">
    <property type="entry name" value="GDT1-like"/>
</dbReference>
<proteinExistence type="evidence at transcript level"/>
<protein>
    <recommendedName>
        <fullName evidence="6">GDT1 family protein</fullName>
    </recommendedName>
</protein>
<dbReference type="Pfam" id="PF01169">
    <property type="entry name" value="GDT1"/>
    <property type="match status" value="2"/>
</dbReference>
<evidence type="ECO:0000256" key="5">
    <source>
        <dbReference type="ARBA" id="ARBA00023136"/>
    </source>
</evidence>
<feature type="transmembrane region" description="Helical" evidence="6">
    <location>
        <begin position="32"/>
        <end position="57"/>
    </location>
</feature>
<keyword evidence="5 6" id="KW-0472">Membrane</keyword>
<feature type="non-terminal residue" evidence="7">
    <location>
        <position position="1"/>
    </location>
</feature>
<evidence type="ECO:0000256" key="6">
    <source>
        <dbReference type="RuleBase" id="RU365102"/>
    </source>
</evidence>
<accession>V5II96</accession>
<comment type="subcellular location">
    <subcellularLocation>
        <location evidence="1 6">Membrane</location>
        <topology evidence="1 6">Multi-pass membrane protein</topology>
    </subcellularLocation>
</comment>
<evidence type="ECO:0000256" key="3">
    <source>
        <dbReference type="ARBA" id="ARBA00022692"/>
    </source>
</evidence>
<evidence type="ECO:0000256" key="2">
    <source>
        <dbReference type="ARBA" id="ARBA00009190"/>
    </source>
</evidence>
<evidence type="ECO:0000313" key="7">
    <source>
        <dbReference type="EMBL" id="JAB80896.1"/>
    </source>
</evidence>